<dbReference type="AlphaFoldDB" id="A0A7T2GKM3"/>
<dbReference type="RefSeq" id="WP_200972244.1">
    <property type="nucleotide sequence ID" value="NZ_CP065592.1"/>
</dbReference>
<reference evidence="1 2" key="1">
    <citation type="submission" date="2020-11" db="EMBL/GenBank/DDBJ databases">
        <title>Genome seq and assembly of Sphingosinicella sp.</title>
        <authorList>
            <person name="Chhetri G."/>
        </authorList>
    </citation>
    <scope>NUCLEOTIDE SEQUENCE [LARGE SCALE GENOMIC DNA]</scope>
    <source>
        <strain evidence="1 2">UDD2</strain>
    </source>
</reference>
<evidence type="ECO:0000313" key="1">
    <source>
        <dbReference type="EMBL" id="QPQ55572.1"/>
    </source>
</evidence>
<sequence>MFSIFKTARENARKAAEYDAIAKELGVDFEGWSSPSEQGVDFEGWSSLSEQVAGLKEDREFNLNRRIELAIDLRIVRAENKKLATEIEAIKAQRRANLKQFQPKAAAEKKVDA</sequence>
<name>A0A7T2GKM3_9SPHN</name>
<proteinExistence type="predicted"/>
<keyword evidence="2" id="KW-1185">Reference proteome</keyword>
<accession>A0A7T2GKM3</accession>
<dbReference type="EMBL" id="CP065592">
    <property type="protein sequence ID" value="QPQ55572.1"/>
    <property type="molecule type" value="Genomic_DNA"/>
</dbReference>
<protein>
    <submittedName>
        <fullName evidence="1">Uncharacterized protein</fullName>
    </submittedName>
</protein>
<dbReference type="KEGG" id="sflv:IC614_02930"/>
<dbReference type="Proteomes" id="UP000594873">
    <property type="component" value="Chromosome"/>
</dbReference>
<evidence type="ECO:0000313" key="2">
    <source>
        <dbReference type="Proteomes" id="UP000594873"/>
    </source>
</evidence>
<organism evidence="1 2">
    <name type="scientific">Allosphingosinicella flava</name>
    <dbReference type="NCBI Taxonomy" id="2771430"/>
    <lineage>
        <taxon>Bacteria</taxon>
        <taxon>Pseudomonadati</taxon>
        <taxon>Pseudomonadota</taxon>
        <taxon>Alphaproteobacteria</taxon>
        <taxon>Sphingomonadales</taxon>
        <taxon>Sphingomonadaceae</taxon>
        <taxon>Allosphingosinicella</taxon>
    </lineage>
</organism>
<gene>
    <name evidence="1" type="ORF">IC614_02930</name>
</gene>